<sequence length="905" mass="98048">MYMNGSTAKLKGLGWATLVAAFGHFCMNYAFAHSEHDKGRFVSSQGVDTGLCDNRFRPCRSIAYAAAQANKGDVVLVASGQYMLQESDIAYIANNRVPVRGGYTTQDHFTTQHPSLNETLLLGLPEQHHDHVYQNGFTVLHDGKGQRIPQLTAAQKPTMAFGKTSKANTCSNPRLGDLECEGISLVGHLYPAELRAGAAEANDIWGHIDLNTGKEYAIVGLSNGVSVVDISDPEAPRVVGSLAGQVTTWRDIKVYQEYRPALARWQAWAYVTADGASDGLLVVDLNNLENGISVATRDMTDPRAHNVYISGVDYSLNIANTDIAPQIHVMGANNFGGALRSYNLLDPSSPQPSYVPSNLNRSDYAHDASSMLVQDERAERDCPNVQNGQCIVLIDFNENALRLWDNTTLTSAAELSQTPYPNAEYAHSGWWSEDRRYVFLHDELDESRLGLNTTINIFDVSELTAPQLVSTWTGPTRAIDHNGFVRGSRYYMSNYERGLTILDISDPLNVTEAGFFDSYPLANGSAFNGAWGVYPFLPSGLVLVSDIQSGLLILRDNTLAEQANVGFAQSHIEVREGETSTISVVKQGTDAMTVNYTMVYGSADRIDAEELKGELRWEAGDETERTLSLTINSDDVSEPEELLFIRLHTPQGGFLSPQERMIQVSIAGDTSAQGQAVFANATLRVLENQQTATIELVRSGGDTGELRVPLSFVQDDASSDLTLSEQEVVWRDGESQTQSIQVTIVDDNLTEETEVFTLMAGASSIAISVADDESNLPPTVNAGDDMSVNARATVELRGSASDPESNALTVSWTQTDGPSVTLNDPSADTTQFTAPNQQASLTFSFTATDEFGVQVADTVTVSVAAPVTAPPPPQAPSSSGGGPLNLLMLLYVGLLALSRSAYRYN</sequence>
<accession>A0A3N5ZAS5</accession>
<dbReference type="Pfam" id="PF03160">
    <property type="entry name" value="Calx-beta"/>
    <property type="match status" value="2"/>
</dbReference>
<keyword evidence="2" id="KW-0677">Repeat</keyword>
<reference evidence="5 6" key="1">
    <citation type="submission" date="2018-11" db="EMBL/GenBank/DDBJ databases">
        <authorList>
            <person name="Ye M.-Q."/>
            <person name="Du Z.-J."/>
        </authorList>
    </citation>
    <scope>NUCLEOTIDE SEQUENCE [LARGE SCALE GENOMIC DNA]</scope>
    <source>
        <strain evidence="5 6">U0105</strain>
    </source>
</reference>
<dbReference type="GO" id="GO:0005576">
    <property type="term" value="C:extracellular region"/>
    <property type="evidence" value="ECO:0007669"/>
    <property type="project" value="TreeGrafter"/>
</dbReference>
<evidence type="ECO:0000259" key="4">
    <source>
        <dbReference type="SMART" id="SM00237"/>
    </source>
</evidence>
<dbReference type="PANTHER" id="PTHR38787">
    <property type="entry name" value="REGULATORY P DOMAIN-CONTAINING PROTEIN"/>
    <property type="match status" value="1"/>
</dbReference>
<dbReference type="GO" id="GO:0007154">
    <property type="term" value="P:cell communication"/>
    <property type="evidence" value="ECO:0007669"/>
    <property type="project" value="InterPro"/>
</dbReference>
<dbReference type="Gene3D" id="2.60.40.10">
    <property type="entry name" value="Immunoglobulins"/>
    <property type="match status" value="1"/>
</dbReference>
<dbReference type="InterPro" id="IPR038081">
    <property type="entry name" value="CalX-like_sf"/>
</dbReference>
<evidence type="ECO:0000256" key="2">
    <source>
        <dbReference type="ARBA" id="ARBA00022737"/>
    </source>
</evidence>
<dbReference type="Proteomes" id="UP000275281">
    <property type="component" value="Unassembled WGS sequence"/>
</dbReference>
<dbReference type="Gene3D" id="2.160.20.10">
    <property type="entry name" value="Single-stranded right-handed beta-helix, Pectin lyase-like"/>
    <property type="match status" value="1"/>
</dbReference>
<dbReference type="InterPro" id="IPR012334">
    <property type="entry name" value="Pectin_lyas_fold"/>
</dbReference>
<feature type="domain" description="Calx-beta" evidence="4">
    <location>
        <begin position="663"/>
        <end position="761"/>
    </location>
</feature>
<dbReference type="InterPro" id="IPR027589">
    <property type="entry name" value="Choice_anch_B"/>
</dbReference>
<keyword evidence="3" id="KW-0106">Calcium</keyword>
<dbReference type="Pfam" id="PF22352">
    <property type="entry name" value="K319L-like_PKD"/>
    <property type="match status" value="1"/>
</dbReference>
<keyword evidence="1" id="KW-0732">Signal</keyword>
<dbReference type="NCBIfam" id="TIGR04312">
    <property type="entry name" value="choice_anch_B"/>
    <property type="match status" value="1"/>
</dbReference>
<dbReference type="InterPro" id="IPR013211">
    <property type="entry name" value="LVIVD"/>
</dbReference>
<proteinExistence type="predicted"/>
<dbReference type="SUPFAM" id="SSF141072">
    <property type="entry name" value="CalX-like"/>
    <property type="match status" value="2"/>
</dbReference>
<dbReference type="OrthoDB" id="9815940at2"/>
<dbReference type="Gene3D" id="2.60.40.2030">
    <property type="match status" value="2"/>
</dbReference>
<feature type="domain" description="Calx-beta" evidence="4">
    <location>
        <begin position="549"/>
        <end position="648"/>
    </location>
</feature>
<dbReference type="InterPro" id="IPR003644">
    <property type="entry name" value="Calx_beta"/>
</dbReference>
<keyword evidence="6" id="KW-1185">Reference proteome</keyword>
<organism evidence="5 6">
    <name type="scientific">Alteromonas sediminis</name>
    <dbReference type="NCBI Taxonomy" id="2259342"/>
    <lineage>
        <taxon>Bacteria</taxon>
        <taxon>Pseudomonadati</taxon>
        <taxon>Pseudomonadota</taxon>
        <taxon>Gammaproteobacteria</taxon>
        <taxon>Alteromonadales</taxon>
        <taxon>Alteromonadaceae</taxon>
        <taxon>Alteromonas/Salinimonas group</taxon>
        <taxon>Alteromonas</taxon>
    </lineage>
</organism>
<evidence type="ECO:0000313" key="6">
    <source>
        <dbReference type="Proteomes" id="UP000275281"/>
    </source>
</evidence>
<dbReference type="GO" id="GO:0016020">
    <property type="term" value="C:membrane"/>
    <property type="evidence" value="ECO:0007669"/>
    <property type="project" value="InterPro"/>
</dbReference>
<dbReference type="Pfam" id="PF08309">
    <property type="entry name" value="LVIVD"/>
    <property type="match status" value="2"/>
</dbReference>
<evidence type="ECO:0000256" key="3">
    <source>
        <dbReference type="ARBA" id="ARBA00022837"/>
    </source>
</evidence>
<comment type="caution">
    <text evidence="5">The sequence shown here is derived from an EMBL/GenBank/DDBJ whole genome shotgun (WGS) entry which is preliminary data.</text>
</comment>
<dbReference type="SMART" id="SM00237">
    <property type="entry name" value="Calx_beta"/>
    <property type="match status" value="2"/>
</dbReference>
<protein>
    <submittedName>
        <fullName evidence="5">Choice-of-anchor B family protein</fullName>
    </submittedName>
</protein>
<name>A0A3N5ZAS5_9ALTE</name>
<evidence type="ECO:0000313" key="5">
    <source>
        <dbReference type="EMBL" id="RPJ68244.1"/>
    </source>
</evidence>
<dbReference type="PANTHER" id="PTHR38787:SF3">
    <property type="entry name" value="REGULATORY P DOMAIN-CONTAINING PROTEIN"/>
    <property type="match status" value="1"/>
</dbReference>
<dbReference type="EMBL" id="RPOK01000001">
    <property type="protein sequence ID" value="RPJ68244.1"/>
    <property type="molecule type" value="Genomic_DNA"/>
</dbReference>
<dbReference type="AlphaFoldDB" id="A0A3N5ZAS5"/>
<dbReference type="InterPro" id="IPR013783">
    <property type="entry name" value="Ig-like_fold"/>
</dbReference>
<evidence type="ECO:0000256" key="1">
    <source>
        <dbReference type="ARBA" id="ARBA00022729"/>
    </source>
</evidence>
<gene>
    <name evidence="5" type="ORF">DRW07_02220</name>
</gene>